<keyword evidence="2" id="KW-1185">Reference proteome</keyword>
<name>A0A4D6MQZ1_VIGUN</name>
<gene>
    <name evidence="1" type="ORF">DEO72_LG8g348</name>
</gene>
<accession>A0A4D6MQZ1</accession>
<dbReference type="Proteomes" id="UP000501690">
    <property type="component" value="Linkage Group LG8"/>
</dbReference>
<dbReference type="AlphaFoldDB" id="A0A4D6MQZ1"/>
<organism evidence="1 2">
    <name type="scientific">Vigna unguiculata</name>
    <name type="common">Cowpea</name>
    <dbReference type="NCBI Taxonomy" id="3917"/>
    <lineage>
        <taxon>Eukaryota</taxon>
        <taxon>Viridiplantae</taxon>
        <taxon>Streptophyta</taxon>
        <taxon>Embryophyta</taxon>
        <taxon>Tracheophyta</taxon>
        <taxon>Spermatophyta</taxon>
        <taxon>Magnoliopsida</taxon>
        <taxon>eudicotyledons</taxon>
        <taxon>Gunneridae</taxon>
        <taxon>Pentapetalae</taxon>
        <taxon>rosids</taxon>
        <taxon>fabids</taxon>
        <taxon>Fabales</taxon>
        <taxon>Fabaceae</taxon>
        <taxon>Papilionoideae</taxon>
        <taxon>50 kb inversion clade</taxon>
        <taxon>NPAAA clade</taxon>
        <taxon>indigoferoid/millettioid clade</taxon>
        <taxon>Phaseoleae</taxon>
        <taxon>Vigna</taxon>
    </lineage>
</organism>
<evidence type="ECO:0000313" key="1">
    <source>
        <dbReference type="EMBL" id="QCE02337.1"/>
    </source>
</evidence>
<reference evidence="1 2" key="1">
    <citation type="submission" date="2019-04" db="EMBL/GenBank/DDBJ databases">
        <title>An improved genome assembly and genetic linkage map for asparagus bean, Vigna unguiculata ssp. sesquipedialis.</title>
        <authorList>
            <person name="Xia Q."/>
            <person name="Zhang R."/>
            <person name="Dong Y."/>
        </authorList>
    </citation>
    <scope>NUCLEOTIDE SEQUENCE [LARGE SCALE GENOMIC DNA]</scope>
    <source>
        <tissue evidence="1">Leaf</tissue>
    </source>
</reference>
<sequence>MSVVNIGTDDDFIVKNHDYQICNYLSPFLSSLSLQPTPPPSLVRWFVAAAGSLPPLGRYRRWFAAPPFPRRWVVAAAGSLPPLVRCSRWFAAPPFPRRWVAAAAGSLQPLVRCTSISSPLGRCRRWVAAAAGWLKCKVEEGLKPDLEGCPQRC</sequence>
<dbReference type="EMBL" id="CP039352">
    <property type="protein sequence ID" value="QCE02337.1"/>
    <property type="molecule type" value="Genomic_DNA"/>
</dbReference>
<protein>
    <submittedName>
        <fullName evidence="1">Uncharacterized protein</fullName>
    </submittedName>
</protein>
<evidence type="ECO:0000313" key="2">
    <source>
        <dbReference type="Proteomes" id="UP000501690"/>
    </source>
</evidence>
<proteinExistence type="predicted"/>